<comment type="caution">
    <text evidence="1">The sequence shown here is derived from an EMBL/GenBank/DDBJ whole genome shotgun (WGS) entry which is preliminary data.</text>
</comment>
<keyword evidence="2" id="KW-1185">Reference proteome</keyword>
<dbReference type="Proteomes" id="UP000798488">
    <property type="component" value="Unassembled WGS sequence"/>
</dbReference>
<gene>
    <name evidence="1" type="ORF">SPSYN_01944</name>
</gene>
<dbReference type="OrthoDB" id="1551307at2"/>
<name>A0A9D2WNY6_9FIRM</name>
<organism evidence="1 2">
    <name type="scientific">Sporotomaculum syntrophicum</name>
    <dbReference type="NCBI Taxonomy" id="182264"/>
    <lineage>
        <taxon>Bacteria</taxon>
        <taxon>Bacillati</taxon>
        <taxon>Bacillota</taxon>
        <taxon>Clostridia</taxon>
        <taxon>Eubacteriales</taxon>
        <taxon>Desulfallaceae</taxon>
        <taxon>Sporotomaculum</taxon>
    </lineage>
</organism>
<protein>
    <recommendedName>
        <fullName evidence="3">Uroporphyrinogen decarboxylase (URO-D)</fullName>
    </recommendedName>
</protein>
<sequence>MDYLLKPDYAAARQRHRDFWQHKTADCPLLYIKAKKAVALAPWLVEQKIDRKEAELDINWHINQCRSQILAYDFLADSMPIANVMFGRDITNMGVLSGYDFVIHPVTEFITFAQDADFLFAPTPEFNQDNFFVQQVLAIYQGVRSDVGQLAGINPPTTADALTTMAMIMGMEQFLKSLYKHPVAVQQKAMALNRLFYSFYDYIYQHLLAWGYGESASWFPVFAEGKFDSIRSDISVMLSGQMFAELAWPVIADACTYLDYAMFNLDSVKLIRFLQPLAEIKQLHGIYWNIEPWLNNLQEYLPVLKQIKEFGLLLALPCRDVTEAKLAINGLGKNGLLLEFPVFEEKSKGMAVAEAVADYASHCLY</sequence>
<proteinExistence type="predicted"/>
<evidence type="ECO:0008006" key="3">
    <source>
        <dbReference type="Google" id="ProtNLM"/>
    </source>
</evidence>
<accession>A0A9D2WNY6</accession>
<dbReference type="EMBL" id="LSRS01000004">
    <property type="protein sequence ID" value="KAF1084774.1"/>
    <property type="molecule type" value="Genomic_DNA"/>
</dbReference>
<dbReference type="AlphaFoldDB" id="A0A9D2WNY6"/>
<dbReference type="RefSeq" id="WP_161822285.1">
    <property type="nucleotide sequence ID" value="NZ_LSRS01000004.1"/>
</dbReference>
<evidence type="ECO:0000313" key="2">
    <source>
        <dbReference type="Proteomes" id="UP000798488"/>
    </source>
</evidence>
<evidence type="ECO:0000313" key="1">
    <source>
        <dbReference type="EMBL" id="KAF1084774.1"/>
    </source>
</evidence>
<reference evidence="1" key="1">
    <citation type="submission" date="2016-02" db="EMBL/GenBank/DDBJ databases">
        <title>Draft Genome Sequence of Sporotomaculum syntrophicum Strain FB, a Syntrophic Benzoate Degrader.</title>
        <authorList>
            <person name="Nobu M.K."/>
            <person name="Narihiro T."/>
            <person name="Qiu Y.-L."/>
            <person name="Ohashi A."/>
            <person name="Liu W.-T."/>
            <person name="Yuji S."/>
        </authorList>
    </citation>
    <scope>NUCLEOTIDE SEQUENCE</scope>
    <source>
        <strain evidence="1">FB</strain>
    </source>
</reference>